<dbReference type="PANTHER" id="PTHR11732">
    <property type="entry name" value="ALDO/KETO REDUCTASE"/>
    <property type="match status" value="1"/>
</dbReference>
<evidence type="ECO:0000313" key="2">
    <source>
        <dbReference type="EMBL" id="KAF9623293.1"/>
    </source>
</evidence>
<comment type="caution">
    <text evidence="2">The sequence shown here is derived from an EMBL/GenBank/DDBJ whole genome shotgun (WGS) entry which is preliminary data.</text>
</comment>
<reference evidence="2 3" key="1">
    <citation type="submission" date="2020-10" db="EMBL/GenBank/DDBJ databases">
        <title>The Coptis chinensis genome and diversification of protoberbering-type alkaloids.</title>
        <authorList>
            <person name="Wang B."/>
            <person name="Shu S."/>
            <person name="Song C."/>
            <person name="Liu Y."/>
        </authorList>
    </citation>
    <scope>NUCLEOTIDE SEQUENCE [LARGE SCALE GENOMIC DNA]</scope>
    <source>
        <strain evidence="2">HL-2020</strain>
        <tissue evidence="2">Leaf</tissue>
    </source>
</reference>
<dbReference type="AlphaFoldDB" id="A0A835IXC7"/>
<dbReference type="Gene3D" id="3.20.20.100">
    <property type="entry name" value="NADP-dependent oxidoreductase domain"/>
    <property type="match status" value="1"/>
</dbReference>
<organism evidence="2 3">
    <name type="scientific">Coptis chinensis</name>
    <dbReference type="NCBI Taxonomy" id="261450"/>
    <lineage>
        <taxon>Eukaryota</taxon>
        <taxon>Viridiplantae</taxon>
        <taxon>Streptophyta</taxon>
        <taxon>Embryophyta</taxon>
        <taxon>Tracheophyta</taxon>
        <taxon>Spermatophyta</taxon>
        <taxon>Magnoliopsida</taxon>
        <taxon>Ranunculales</taxon>
        <taxon>Ranunculaceae</taxon>
        <taxon>Coptidoideae</taxon>
        <taxon>Coptis</taxon>
    </lineage>
</organism>
<dbReference type="EMBL" id="JADFTS010000001">
    <property type="protein sequence ID" value="KAF9623293.1"/>
    <property type="molecule type" value="Genomic_DNA"/>
</dbReference>
<evidence type="ECO:0000259" key="1">
    <source>
        <dbReference type="Pfam" id="PF00248"/>
    </source>
</evidence>
<accession>A0A835IXC7</accession>
<dbReference type="PRINTS" id="PR00069">
    <property type="entry name" value="ALDKETRDTASE"/>
</dbReference>
<evidence type="ECO:0000313" key="3">
    <source>
        <dbReference type="Proteomes" id="UP000631114"/>
    </source>
</evidence>
<dbReference type="InterPro" id="IPR036812">
    <property type="entry name" value="NAD(P)_OxRdtase_dom_sf"/>
</dbReference>
<dbReference type="GO" id="GO:0016491">
    <property type="term" value="F:oxidoreductase activity"/>
    <property type="evidence" value="ECO:0007669"/>
    <property type="project" value="InterPro"/>
</dbReference>
<dbReference type="PROSITE" id="PS00062">
    <property type="entry name" value="ALDOKETO_REDUCTASE_2"/>
    <property type="match status" value="1"/>
</dbReference>
<proteinExistence type="predicted"/>
<dbReference type="PROSITE" id="PS00063">
    <property type="entry name" value="ALDOKETO_REDUCTASE_3"/>
    <property type="match status" value="1"/>
</dbReference>
<dbReference type="Proteomes" id="UP000631114">
    <property type="component" value="Unassembled WGS sequence"/>
</dbReference>
<protein>
    <recommendedName>
        <fullName evidence="1">NADP-dependent oxidoreductase domain-containing protein</fullName>
    </recommendedName>
</protein>
<dbReference type="Pfam" id="PF00248">
    <property type="entry name" value="Aldo_ket_red"/>
    <property type="match status" value="1"/>
</dbReference>
<dbReference type="InterPro" id="IPR023210">
    <property type="entry name" value="NADP_OxRdtase_dom"/>
</dbReference>
<feature type="domain" description="NADP-dependent oxidoreductase" evidence="1">
    <location>
        <begin position="2"/>
        <end position="131"/>
    </location>
</feature>
<dbReference type="OrthoDB" id="416253at2759"/>
<name>A0A835IXC7_9MAGN</name>
<dbReference type="InterPro" id="IPR018170">
    <property type="entry name" value="Aldo/ket_reductase_CS"/>
</dbReference>
<keyword evidence="3" id="KW-1185">Reference proteome</keyword>
<dbReference type="InterPro" id="IPR020471">
    <property type="entry name" value="AKR"/>
</dbReference>
<gene>
    <name evidence="2" type="ORF">IFM89_000782</name>
</gene>
<sequence>MEECQVLSLTKSIGVSNFSCKELEHILSISTIPPTVNQVEMSPVWQQNKLREFCQAKGIIVAAYSPLGAKGTSWGTNSVMDSEVLSEIAKAKGKTHAQVCVVVKSFNEERMQSNLQIFDWALSLEEHKLIGQIPQERSNATP</sequence>
<dbReference type="SUPFAM" id="SSF51430">
    <property type="entry name" value="NAD(P)-linked oxidoreductase"/>
    <property type="match status" value="1"/>
</dbReference>